<gene>
    <name evidence="2" type="ORF">HJG54_01790</name>
</gene>
<feature type="compositionally biased region" description="Low complexity" evidence="1">
    <location>
        <begin position="35"/>
        <end position="45"/>
    </location>
</feature>
<feature type="compositionally biased region" description="Basic and acidic residues" evidence="1">
    <location>
        <begin position="69"/>
        <end position="87"/>
    </location>
</feature>
<organism evidence="2">
    <name type="scientific">Leptolyngbya sp. NK1-12</name>
    <dbReference type="NCBI Taxonomy" id="2547451"/>
    <lineage>
        <taxon>Bacteria</taxon>
        <taxon>Bacillati</taxon>
        <taxon>Cyanobacteriota</taxon>
        <taxon>Cyanophyceae</taxon>
        <taxon>Leptolyngbyales</taxon>
        <taxon>Leptolyngbyaceae</taxon>
        <taxon>Leptolyngbya group</taxon>
        <taxon>Leptolyngbya</taxon>
    </lineage>
</organism>
<proteinExistence type="predicted"/>
<evidence type="ECO:0000313" key="2">
    <source>
        <dbReference type="EMBL" id="WNZ21721.1"/>
    </source>
</evidence>
<reference evidence="2" key="1">
    <citation type="submission" date="2020-05" db="EMBL/GenBank/DDBJ databases">
        <authorList>
            <person name="Zhu T."/>
            <person name="Keshari N."/>
            <person name="Lu X."/>
        </authorList>
    </citation>
    <scope>NUCLEOTIDE SEQUENCE</scope>
    <source>
        <strain evidence="2">NK1-12</strain>
    </source>
</reference>
<dbReference type="AlphaFoldDB" id="A0AA97AGF3"/>
<name>A0AA97AGF3_9CYAN</name>
<evidence type="ECO:0000256" key="1">
    <source>
        <dbReference type="SAM" id="MobiDB-lite"/>
    </source>
</evidence>
<accession>A0AA97AGF3</accession>
<dbReference type="RefSeq" id="WP_316433018.1">
    <property type="nucleotide sequence ID" value="NZ_CP053586.1"/>
</dbReference>
<sequence>MAANGARSSRRSRTAKAGGEPSVDKTVDRTSGNRAEAAVETAVEAVEMEETMAEQEKATSNGDTATKPGKIELAQKPEAETNGREESGGLALRTESGDIQVAETFTSAGLRPIAASHMEVFGTILNNRPIMASHLRVLDYSIPGHRPIFASEIVVRDDLTLPGGRPIVASDPKLLEASLLMGGRPIASNEIDDSEVLMGFID</sequence>
<feature type="region of interest" description="Disordered" evidence="1">
    <location>
        <begin position="1"/>
        <end position="95"/>
    </location>
</feature>
<protein>
    <submittedName>
        <fullName evidence="2">Uncharacterized protein</fullName>
    </submittedName>
</protein>
<dbReference type="EMBL" id="CP053586">
    <property type="protein sequence ID" value="WNZ21721.1"/>
    <property type="molecule type" value="Genomic_DNA"/>
</dbReference>